<accession>A0A3M2KTR9</accession>
<proteinExistence type="predicted"/>
<evidence type="ECO:0000256" key="1">
    <source>
        <dbReference type="SAM" id="Phobius"/>
    </source>
</evidence>
<gene>
    <name evidence="2" type="ORF">EBN88_28245</name>
</gene>
<comment type="caution">
    <text evidence="2">The sequence shown here is derived from an EMBL/GenBank/DDBJ whole genome shotgun (WGS) entry which is preliminary data.</text>
</comment>
<dbReference type="AlphaFoldDB" id="A0A3M2KTR9"/>
<keyword evidence="1" id="KW-0472">Membrane</keyword>
<evidence type="ECO:0000313" key="2">
    <source>
        <dbReference type="EMBL" id="RMI28511.1"/>
    </source>
</evidence>
<feature type="transmembrane region" description="Helical" evidence="1">
    <location>
        <begin position="69"/>
        <end position="90"/>
    </location>
</feature>
<keyword evidence="1" id="KW-1133">Transmembrane helix</keyword>
<reference evidence="2 3" key="1">
    <citation type="submission" date="2018-10" db="EMBL/GenBank/DDBJ databases">
        <title>Isolation, diversity and antifungal activity of actinobacteria from wheat.</title>
        <authorList>
            <person name="Han C."/>
        </authorList>
    </citation>
    <scope>NUCLEOTIDE SEQUENCE [LARGE SCALE GENOMIC DNA]</scope>
    <source>
        <strain evidence="2 3">NEAU-YY642</strain>
    </source>
</reference>
<feature type="transmembrane region" description="Helical" evidence="1">
    <location>
        <begin position="33"/>
        <end position="57"/>
    </location>
</feature>
<keyword evidence="1" id="KW-0812">Transmembrane</keyword>
<dbReference type="Proteomes" id="UP000278673">
    <property type="component" value="Unassembled WGS sequence"/>
</dbReference>
<protein>
    <recommendedName>
        <fullName evidence="4">Integral membrane protein</fullName>
    </recommendedName>
</protein>
<name>A0A3M2KTR9_9ACTN</name>
<dbReference type="EMBL" id="RFFJ01000288">
    <property type="protein sequence ID" value="RMI28511.1"/>
    <property type="molecule type" value="Genomic_DNA"/>
</dbReference>
<keyword evidence="3" id="KW-1185">Reference proteome</keyword>
<dbReference type="RefSeq" id="WP_122399864.1">
    <property type="nucleotide sequence ID" value="NZ_RFFJ01000288.1"/>
</dbReference>
<organism evidence="2 3">
    <name type="scientific">Streptomyces triticirhizae</name>
    <dbReference type="NCBI Taxonomy" id="2483353"/>
    <lineage>
        <taxon>Bacteria</taxon>
        <taxon>Bacillati</taxon>
        <taxon>Actinomycetota</taxon>
        <taxon>Actinomycetes</taxon>
        <taxon>Kitasatosporales</taxon>
        <taxon>Streptomycetaceae</taxon>
        <taxon>Streptomyces</taxon>
    </lineage>
</organism>
<evidence type="ECO:0008006" key="4">
    <source>
        <dbReference type="Google" id="ProtNLM"/>
    </source>
</evidence>
<evidence type="ECO:0000313" key="3">
    <source>
        <dbReference type="Proteomes" id="UP000278673"/>
    </source>
</evidence>
<feature type="transmembrane region" description="Helical" evidence="1">
    <location>
        <begin position="96"/>
        <end position="116"/>
    </location>
</feature>
<sequence>MFTPLTVTVVVTALLLAVWCGYASFRDQPVKDWHYAGAAVVELLTLAQAVVSTVALAGGDRPAGDGSTLVFVCYLVAVPLCLPITAVVSLTERNRWGSATVAAGAVVLAVLQVRLADVWAGAGGV</sequence>